<dbReference type="EMBL" id="FRCT01000013">
    <property type="protein sequence ID" value="SHM76493.1"/>
    <property type="molecule type" value="Genomic_DNA"/>
</dbReference>
<feature type="transmembrane region" description="Helical" evidence="2">
    <location>
        <begin position="59"/>
        <end position="81"/>
    </location>
</feature>
<dbReference type="Proteomes" id="UP000184394">
    <property type="component" value="Unassembled WGS sequence"/>
</dbReference>
<evidence type="ECO:0000256" key="2">
    <source>
        <dbReference type="SAM" id="Phobius"/>
    </source>
</evidence>
<gene>
    <name evidence="3" type="ORF">SAMN04487860_11323</name>
</gene>
<reference evidence="3 4" key="1">
    <citation type="submission" date="2016-11" db="EMBL/GenBank/DDBJ databases">
        <authorList>
            <person name="Jaros S."/>
            <person name="Januszkiewicz K."/>
            <person name="Wedrychowicz H."/>
        </authorList>
    </citation>
    <scope>NUCLEOTIDE SEQUENCE [LARGE SCALE GENOMIC DNA]</scope>
    <source>
        <strain evidence="3 4">Y1</strain>
    </source>
</reference>
<feature type="transmembrane region" description="Helical" evidence="2">
    <location>
        <begin position="87"/>
        <end position="106"/>
    </location>
</feature>
<feature type="compositionally biased region" description="Polar residues" evidence="1">
    <location>
        <begin position="11"/>
        <end position="22"/>
    </location>
</feature>
<organism evidence="3 4">
    <name type="scientific">Ruminococcus flavefaciens</name>
    <dbReference type="NCBI Taxonomy" id="1265"/>
    <lineage>
        <taxon>Bacteria</taxon>
        <taxon>Bacillati</taxon>
        <taxon>Bacillota</taxon>
        <taxon>Clostridia</taxon>
        <taxon>Eubacteriales</taxon>
        <taxon>Oscillospiraceae</taxon>
        <taxon>Ruminococcus</taxon>
    </lineage>
</organism>
<proteinExistence type="predicted"/>
<keyword evidence="2" id="KW-0472">Membrane</keyword>
<keyword evidence="2" id="KW-1133">Transmembrane helix</keyword>
<evidence type="ECO:0000313" key="4">
    <source>
        <dbReference type="Proteomes" id="UP000184394"/>
    </source>
</evidence>
<dbReference type="RefSeq" id="WP_072951878.1">
    <property type="nucleotide sequence ID" value="NZ_FRCT01000013.1"/>
</dbReference>
<feature type="transmembrane region" description="Helical" evidence="2">
    <location>
        <begin position="118"/>
        <end position="139"/>
    </location>
</feature>
<keyword evidence="2" id="KW-0812">Transmembrane</keyword>
<accession>A0A1M7LEV9</accession>
<sequence length="232" mass="25205">MDDFIKGSDNYDPQKNSFTGQGNAAEGYGQKKDTGYKPAPDFYAMYNERNASSDTEFMLLVKGALGAMIGAIPGFFMIAIIARFGLIASICGALLAAGVFFGYYLATHKSGFNLKAGGITCIIVMIIAVYLAVRTSWVYELKDTLLEMKSLTSAYLGKSSSYEDGYKSGMNDVSRLVLGYEKPTYSNCSDCFGDLLSTLGKKGLFMASLAENYIFSAIGGVWIFSKFGKKSY</sequence>
<feature type="region of interest" description="Disordered" evidence="1">
    <location>
        <begin position="1"/>
        <end position="33"/>
    </location>
</feature>
<dbReference type="AlphaFoldDB" id="A0A1M7LEV9"/>
<name>A0A1M7LEV9_RUMFL</name>
<dbReference type="OrthoDB" id="1820977at2"/>
<evidence type="ECO:0000256" key="1">
    <source>
        <dbReference type="SAM" id="MobiDB-lite"/>
    </source>
</evidence>
<protein>
    <submittedName>
        <fullName evidence="3">Uncharacterized protein</fullName>
    </submittedName>
</protein>
<feature type="transmembrane region" description="Helical" evidence="2">
    <location>
        <begin position="204"/>
        <end position="224"/>
    </location>
</feature>
<evidence type="ECO:0000313" key="3">
    <source>
        <dbReference type="EMBL" id="SHM76493.1"/>
    </source>
</evidence>